<feature type="domain" description="Recombinase" evidence="2">
    <location>
        <begin position="169"/>
        <end position="287"/>
    </location>
</feature>
<evidence type="ECO:0000313" key="3">
    <source>
        <dbReference type="EMBL" id="RIQ14408.1"/>
    </source>
</evidence>
<dbReference type="Pfam" id="PF07508">
    <property type="entry name" value="Recombinase"/>
    <property type="match status" value="1"/>
</dbReference>
<evidence type="ECO:0000259" key="1">
    <source>
        <dbReference type="PROSITE" id="PS51736"/>
    </source>
</evidence>
<dbReference type="InterPro" id="IPR050639">
    <property type="entry name" value="SSR_resolvase"/>
</dbReference>
<accession>A0A418KJ72</accession>
<organism evidence="3 4">
    <name type="scientific">Jiangella rhizosphaerae</name>
    <dbReference type="NCBI Taxonomy" id="2293569"/>
    <lineage>
        <taxon>Bacteria</taxon>
        <taxon>Bacillati</taxon>
        <taxon>Actinomycetota</taxon>
        <taxon>Actinomycetes</taxon>
        <taxon>Jiangellales</taxon>
        <taxon>Jiangellaceae</taxon>
        <taxon>Jiangella</taxon>
    </lineage>
</organism>
<dbReference type="Gene3D" id="3.40.50.1390">
    <property type="entry name" value="Resolvase, N-terminal catalytic domain"/>
    <property type="match status" value="1"/>
</dbReference>
<reference evidence="3 4" key="1">
    <citation type="submission" date="2018-09" db="EMBL/GenBank/DDBJ databases">
        <title>Isolation, diversity and antifungal activity of actinobacteria from wheat.</title>
        <authorList>
            <person name="Han C."/>
        </authorList>
    </citation>
    <scope>NUCLEOTIDE SEQUENCE [LARGE SCALE GENOMIC DNA]</scope>
    <source>
        <strain evidence="3 4">NEAU-YY265</strain>
    </source>
</reference>
<dbReference type="GO" id="GO:0000150">
    <property type="term" value="F:DNA strand exchange activity"/>
    <property type="evidence" value="ECO:0007669"/>
    <property type="project" value="InterPro"/>
</dbReference>
<name>A0A418KJ72_9ACTN</name>
<dbReference type="Gene3D" id="3.90.1750.20">
    <property type="entry name" value="Putative Large Serine Recombinase, Chain B, Domain 2"/>
    <property type="match status" value="1"/>
</dbReference>
<dbReference type="InterPro" id="IPR006119">
    <property type="entry name" value="Resolv_N"/>
</dbReference>
<gene>
    <name evidence="3" type="ORF">DY240_24920</name>
</gene>
<comment type="caution">
    <text evidence="3">The sequence shown here is derived from an EMBL/GenBank/DDBJ whole genome shotgun (WGS) entry which is preliminary data.</text>
</comment>
<dbReference type="PROSITE" id="PS51737">
    <property type="entry name" value="RECOMBINASE_DNA_BIND"/>
    <property type="match status" value="1"/>
</dbReference>
<protein>
    <submittedName>
        <fullName evidence="3">Recombinase family protein</fullName>
    </submittedName>
</protein>
<dbReference type="PROSITE" id="PS51736">
    <property type="entry name" value="RECOMBINASES_3"/>
    <property type="match status" value="1"/>
</dbReference>
<dbReference type="InterPro" id="IPR011109">
    <property type="entry name" value="DNA_bind_recombinase_dom"/>
</dbReference>
<dbReference type="SMART" id="SM00857">
    <property type="entry name" value="Resolvase"/>
    <property type="match status" value="1"/>
</dbReference>
<dbReference type="GO" id="GO:0003677">
    <property type="term" value="F:DNA binding"/>
    <property type="evidence" value="ECO:0007669"/>
    <property type="project" value="InterPro"/>
</dbReference>
<dbReference type="AlphaFoldDB" id="A0A418KJ72"/>
<evidence type="ECO:0000259" key="2">
    <source>
        <dbReference type="PROSITE" id="PS51737"/>
    </source>
</evidence>
<sequence>MGRSSVTQHRVLDLTSRGGCCVRIAIYVRISDDASGVGRGVGRQRQDCLKLAEARGWTVVEVLEDNDLSAAGKLLRPGFERLLDLIVVGHIDGVVAWTWDRLERNRHDSLRLIDAGQRAGALIALVRGVDIDMSTPAGRLSADVLASVARHEIELKSDRQRRANAQLAAEGKKVGGRRSFGFNNDMTHRPDEADAVRWAYDQLLTQQSQGLIAHAWNSQGLLTPHGRRDGSPGHWRSDTLTRCLRKPMYAGLHTYKGQITGAAMWEPIVDEDTWRAAQAILGDPMRRTKRHPKALLHDVALCGTCNRPVTGGIAHLSRPNRIYRCRTQWHIGRKAEPIELLIVGTILDRLARRDAPDLLADCNRPHVPDALAEARRLRIRIDELADAYAVGKVTLSQMERATASMVHHLKQAERTMADATRVRLLAPLVHTNDVHGTWNLMPINEQRRVIGALLSIRILSTGPGMKKFDPASVEISWRQSATADGP</sequence>
<dbReference type="Proteomes" id="UP000284057">
    <property type="component" value="Unassembled WGS sequence"/>
</dbReference>
<dbReference type="PANTHER" id="PTHR30461:SF23">
    <property type="entry name" value="DNA RECOMBINASE-RELATED"/>
    <property type="match status" value="1"/>
</dbReference>
<dbReference type="PANTHER" id="PTHR30461">
    <property type="entry name" value="DNA-INVERTASE FROM LAMBDOID PROPHAGE"/>
    <property type="match status" value="1"/>
</dbReference>
<evidence type="ECO:0000313" key="4">
    <source>
        <dbReference type="Proteomes" id="UP000284057"/>
    </source>
</evidence>
<dbReference type="InterPro" id="IPR036162">
    <property type="entry name" value="Resolvase-like_N_sf"/>
</dbReference>
<keyword evidence="4" id="KW-1185">Reference proteome</keyword>
<dbReference type="SUPFAM" id="SSF53041">
    <property type="entry name" value="Resolvase-like"/>
    <property type="match status" value="1"/>
</dbReference>
<proteinExistence type="predicted"/>
<feature type="domain" description="Resolvase/invertase-type recombinase catalytic" evidence="1">
    <location>
        <begin position="23"/>
        <end position="171"/>
    </location>
</feature>
<dbReference type="InterPro" id="IPR038109">
    <property type="entry name" value="DNA_bind_recomb_sf"/>
</dbReference>
<dbReference type="CDD" id="cd00338">
    <property type="entry name" value="Ser_Recombinase"/>
    <property type="match status" value="1"/>
</dbReference>
<dbReference type="Pfam" id="PF00239">
    <property type="entry name" value="Resolvase"/>
    <property type="match status" value="1"/>
</dbReference>
<dbReference type="EMBL" id="QUAL01000354">
    <property type="protein sequence ID" value="RIQ14408.1"/>
    <property type="molecule type" value="Genomic_DNA"/>
</dbReference>